<keyword evidence="3" id="KW-1185">Reference proteome</keyword>
<comment type="caution">
    <text evidence="2">The sequence shown here is derived from an EMBL/GenBank/DDBJ whole genome shotgun (WGS) entry which is preliminary data.</text>
</comment>
<sequence>MRRLEAFASPDEGLRDGTSAFSTRTESDKISLTAMETSFKLCEQGLKFYSILLLYSPKQAVLFKRARFNRASCAALIFSALPPQAFKQSSCRARP</sequence>
<protein>
    <submittedName>
        <fullName evidence="2">Uncharacterized protein</fullName>
    </submittedName>
</protein>
<dbReference type="EMBL" id="LNYO01000004">
    <property type="protein sequence ID" value="KTD38914.1"/>
    <property type="molecule type" value="Genomic_DNA"/>
</dbReference>
<reference evidence="2 3" key="1">
    <citation type="submission" date="2015-11" db="EMBL/GenBank/DDBJ databases">
        <title>Genomic analysis of 38 Legionella species identifies large and diverse effector repertoires.</title>
        <authorList>
            <person name="Burstein D."/>
            <person name="Amaro F."/>
            <person name="Zusman T."/>
            <person name="Lifshitz Z."/>
            <person name="Cohen O."/>
            <person name="Gilbert J.A."/>
            <person name="Pupko T."/>
            <person name="Shuman H.A."/>
            <person name="Segal G."/>
        </authorList>
    </citation>
    <scope>NUCLEOTIDE SEQUENCE [LARGE SCALE GENOMIC DNA]</scope>
    <source>
        <strain evidence="2 3">ATCC 49506</strain>
    </source>
</reference>
<evidence type="ECO:0000256" key="1">
    <source>
        <dbReference type="SAM" id="MobiDB-lite"/>
    </source>
</evidence>
<feature type="region of interest" description="Disordered" evidence="1">
    <location>
        <begin position="1"/>
        <end position="20"/>
    </location>
</feature>
<evidence type="ECO:0000313" key="2">
    <source>
        <dbReference type="EMBL" id="KTD38914.1"/>
    </source>
</evidence>
<dbReference type="AlphaFoldDB" id="A0A0W0X2Y7"/>
<dbReference type="Proteomes" id="UP000054725">
    <property type="component" value="Unassembled WGS sequence"/>
</dbReference>
<gene>
    <name evidence="2" type="ORF">Lnau_0408</name>
</gene>
<organism evidence="2 3">
    <name type="scientific">Legionella nautarum</name>
    <dbReference type="NCBI Taxonomy" id="45070"/>
    <lineage>
        <taxon>Bacteria</taxon>
        <taxon>Pseudomonadati</taxon>
        <taxon>Pseudomonadota</taxon>
        <taxon>Gammaproteobacteria</taxon>
        <taxon>Legionellales</taxon>
        <taxon>Legionellaceae</taxon>
        <taxon>Legionella</taxon>
    </lineage>
</organism>
<evidence type="ECO:0000313" key="3">
    <source>
        <dbReference type="Proteomes" id="UP000054725"/>
    </source>
</evidence>
<proteinExistence type="predicted"/>
<name>A0A0W0X2Y7_9GAMM</name>
<accession>A0A0W0X2Y7</accession>